<protein>
    <recommendedName>
        <fullName evidence="3">SH3 domain-containing protein</fullName>
    </recommendedName>
</protein>
<name>H2XJI6_CIOIN</name>
<keyword evidence="5" id="KW-1185">Reference proteome</keyword>
<dbReference type="OMA" id="YRIIAMY"/>
<dbReference type="Gene3D" id="2.30.30.40">
    <property type="entry name" value="SH3 Domains"/>
    <property type="match status" value="1"/>
</dbReference>
<organism evidence="4 5">
    <name type="scientific">Ciona intestinalis</name>
    <name type="common">Transparent sea squirt</name>
    <name type="synonym">Ascidia intestinalis</name>
    <dbReference type="NCBI Taxonomy" id="7719"/>
    <lineage>
        <taxon>Eukaryota</taxon>
        <taxon>Metazoa</taxon>
        <taxon>Chordata</taxon>
        <taxon>Tunicata</taxon>
        <taxon>Ascidiacea</taxon>
        <taxon>Phlebobranchia</taxon>
        <taxon>Cionidae</taxon>
        <taxon>Ciona</taxon>
    </lineage>
</organism>
<proteinExistence type="predicted"/>
<dbReference type="AlphaFoldDB" id="H2XJI6"/>
<dbReference type="PROSITE" id="PS50002">
    <property type="entry name" value="SH3"/>
    <property type="match status" value="1"/>
</dbReference>
<dbReference type="STRING" id="7719.ENSCINP00000029818"/>
<dbReference type="FunFam" id="2.30.30.40:FF:000072">
    <property type="entry name" value="Unconventional Myosin IB"/>
    <property type="match status" value="1"/>
</dbReference>
<dbReference type="InParanoid" id="H2XJI6"/>
<dbReference type="GeneTree" id="ENSGT00990000207883"/>
<dbReference type="InterPro" id="IPR050384">
    <property type="entry name" value="Endophilin_SH3RF"/>
</dbReference>
<dbReference type="SUPFAM" id="SSF50044">
    <property type="entry name" value="SH3-domain"/>
    <property type="match status" value="1"/>
</dbReference>
<dbReference type="Ensembl" id="ENSCINT00000032211.1">
    <property type="protein sequence ID" value="ENSCINP00000029818.1"/>
    <property type="gene ID" value="ENSCING00000018260.1"/>
</dbReference>
<reference evidence="5" key="1">
    <citation type="journal article" date="2002" name="Science">
        <title>The draft genome of Ciona intestinalis: insights into chordate and vertebrate origins.</title>
        <authorList>
            <person name="Dehal P."/>
            <person name="Satou Y."/>
            <person name="Campbell R.K."/>
            <person name="Chapman J."/>
            <person name="Degnan B."/>
            <person name="De Tomaso A."/>
            <person name="Davidson B."/>
            <person name="Di Gregorio A."/>
            <person name="Gelpke M."/>
            <person name="Goodstein D.M."/>
            <person name="Harafuji N."/>
            <person name="Hastings K.E."/>
            <person name="Ho I."/>
            <person name="Hotta K."/>
            <person name="Huang W."/>
            <person name="Kawashima T."/>
            <person name="Lemaire P."/>
            <person name="Martinez D."/>
            <person name="Meinertzhagen I.A."/>
            <person name="Necula S."/>
            <person name="Nonaka M."/>
            <person name="Putnam N."/>
            <person name="Rash S."/>
            <person name="Saiga H."/>
            <person name="Satake M."/>
            <person name="Terry A."/>
            <person name="Yamada L."/>
            <person name="Wang H.G."/>
            <person name="Awazu S."/>
            <person name="Azumi K."/>
            <person name="Boore J."/>
            <person name="Branno M."/>
            <person name="Chin-Bow S."/>
            <person name="DeSantis R."/>
            <person name="Doyle S."/>
            <person name="Francino P."/>
            <person name="Keys D.N."/>
            <person name="Haga S."/>
            <person name="Hayashi H."/>
            <person name="Hino K."/>
            <person name="Imai K.S."/>
            <person name="Inaba K."/>
            <person name="Kano S."/>
            <person name="Kobayashi K."/>
            <person name="Kobayashi M."/>
            <person name="Lee B.I."/>
            <person name="Makabe K.W."/>
            <person name="Manohar C."/>
            <person name="Matassi G."/>
            <person name="Medina M."/>
            <person name="Mochizuki Y."/>
            <person name="Mount S."/>
            <person name="Morishita T."/>
            <person name="Miura S."/>
            <person name="Nakayama A."/>
            <person name="Nishizaka S."/>
            <person name="Nomoto H."/>
            <person name="Ohta F."/>
            <person name="Oishi K."/>
            <person name="Rigoutsos I."/>
            <person name="Sano M."/>
            <person name="Sasaki A."/>
            <person name="Sasakura Y."/>
            <person name="Shoguchi E."/>
            <person name="Shin-i T."/>
            <person name="Spagnuolo A."/>
            <person name="Stainier D."/>
            <person name="Suzuki M.M."/>
            <person name="Tassy O."/>
            <person name="Takatori N."/>
            <person name="Tokuoka M."/>
            <person name="Yagi K."/>
            <person name="Yoshizaki F."/>
            <person name="Wada S."/>
            <person name="Zhang C."/>
            <person name="Hyatt P.D."/>
            <person name="Larimer F."/>
            <person name="Detter C."/>
            <person name="Doggett N."/>
            <person name="Glavina T."/>
            <person name="Hawkins T."/>
            <person name="Richardson P."/>
            <person name="Lucas S."/>
            <person name="Kohara Y."/>
            <person name="Levine M."/>
            <person name="Satoh N."/>
            <person name="Rokhsar D.S."/>
        </authorList>
    </citation>
    <scope>NUCLEOTIDE SEQUENCE [LARGE SCALE GENOMIC DNA]</scope>
</reference>
<feature type="domain" description="SH3" evidence="3">
    <location>
        <begin position="1"/>
        <end position="50"/>
    </location>
</feature>
<dbReference type="PANTHER" id="PTHR14167:SF6">
    <property type="entry name" value="SH3 DOMAIN-CONTAINING KINASE-BINDING PROTEIN 1"/>
    <property type="match status" value="1"/>
</dbReference>
<dbReference type="InterPro" id="IPR001452">
    <property type="entry name" value="SH3_domain"/>
</dbReference>
<dbReference type="Proteomes" id="UP000008144">
    <property type="component" value="Unassembled WGS sequence"/>
</dbReference>
<keyword evidence="1 2" id="KW-0728">SH3 domain</keyword>
<evidence type="ECO:0000256" key="2">
    <source>
        <dbReference type="PROSITE-ProRule" id="PRU00192"/>
    </source>
</evidence>
<evidence type="ECO:0000313" key="4">
    <source>
        <dbReference type="Ensembl" id="ENSCINP00000029818.1"/>
    </source>
</evidence>
<accession>H2XJI6</accession>
<dbReference type="PANTHER" id="PTHR14167">
    <property type="entry name" value="SH3 DOMAIN-CONTAINING"/>
    <property type="match status" value="1"/>
</dbReference>
<reference evidence="4" key="2">
    <citation type="submission" date="2025-08" db="UniProtKB">
        <authorList>
            <consortium name="Ensembl"/>
        </authorList>
    </citation>
    <scope>IDENTIFICATION</scope>
</reference>
<evidence type="ECO:0000256" key="1">
    <source>
        <dbReference type="ARBA" id="ARBA00022443"/>
    </source>
</evidence>
<evidence type="ECO:0000259" key="3">
    <source>
        <dbReference type="PROSITE" id="PS50002"/>
    </source>
</evidence>
<dbReference type="SMART" id="SM00326">
    <property type="entry name" value="SH3"/>
    <property type="match status" value="1"/>
</dbReference>
<dbReference type="InterPro" id="IPR036028">
    <property type="entry name" value="SH3-like_dom_sf"/>
</dbReference>
<dbReference type="HOGENOM" id="CLU_186395_1_0_1"/>
<reference evidence="4" key="3">
    <citation type="submission" date="2025-09" db="UniProtKB">
        <authorList>
            <consortium name="Ensembl"/>
        </authorList>
    </citation>
    <scope>IDENTIFICATION</scope>
</reference>
<evidence type="ECO:0000313" key="5">
    <source>
        <dbReference type="Proteomes" id="UP000008144"/>
    </source>
</evidence>
<sequence>IYSYDAQDTDEISFTEGDIIEILKEDASGWWSGRIGNREGLFPGNYVEKI</sequence>
<dbReference type="Pfam" id="PF00018">
    <property type="entry name" value="SH3_1"/>
    <property type="match status" value="1"/>
</dbReference>
<dbReference type="PRINTS" id="PR00452">
    <property type="entry name" value="SH3DOMAIN"/>
</dbReference>